<evidence type="ECO:0000256" key="1">
    <source>
        <dbReference type="SAM" id="MobiDB-lite"/>
    </source>
</evidence>
<reference evidence="2" key="1">
    <citation type="submission" date="2020-11" db="EMBL/GenBank/DDBJ databases">
        <authorList>
            <person name="Tran Van P."/>
        </authorList>
    </citation>
    <scope>NUCLEOTIDE SEQUENCE</scope>
</reference>
<proteinExistence type="predicted"/>
<feature type="region of interest" description="Disordered" evidence="1">
    <location>
        <begin position="51"/>
        <end position="73"/>
    </location>
</feature>
<feature type="region of interest" description="Disordered" evidence="1">
    <location>
        <begin position="141"/>
        <end position="170"/>
    </location>
</feature>
<accession>A0A7R9BTD5</accession>
<keyword evidence="3" id="KW-1185">Reference proteome</keyword>
<dbReference type="AlphaFoldDB" id="A0A7R9BTD5"/>
<evidence type="ECO:0000313" key="3">
    <source>
        <dbReference type="Proteomes" id="UP000678499"/>
    </source>
</evidence>
<feature type="compositionally biased region" description="Low complexity" evidence="1">
    <location>
        <begin position="157"/>
        <end position="166"/>
    </location>
</feature>
<gene>
    <name evidence="2" type="ORF">NMOB1V02_LOCUS8560</name>
</gene>
<dbReference type="Proteomes" id="UP000678499">
    <property type="component" value="Unassembled WGS sequence"/>
</dbReference>
<dbReference type="EMBL" id="CAJPEX010002474">
    <property type="protein sequence ID" value="CAG0921056.1"/>
    <property type="molecule type" value="Genomic_DNA"/>
</dbReference>
<organism evidence="2">
    <name type="scientific">Notodromas monacha</name>
    <dbReference type="NCBI Taxonomy" id="399045"/>
    <lineage>
        <taxon>Eukaryota</taxon>
        <taxon>Metazoa</taxon>
        <taxon>Ecdysozoa</taxon>
        <taxon>Arthropoda</taxon>
        <taxon>Crustacea</taxon>
        <taxon>Oligostraca</taxon>
        <taxon>Ostracoda</taxon>
        <taxon>Podocopa</taxon>
        <taxon>Podocopida</taxon>
        <taxon>Cypridocopina</taxon>
        <taxon>Cypridoidea</taxon>
        <taxon>Cyprididae</taxon>
        <taxon>Notodromas</taxon>
    </lineage>
</organism>
<name>A0A7R9BTD5_9CRUS</name>
<dbReference type="EMBL" id="OA884511">
    <property type="protein sequence ID" value="CAD7280904.1"/>
    <property type="molecule type" value="Genomic_DNA"/>
</dbReference>
<feature type="region of interest" description="Disordered" evidence="1">
    <location>
        <begin position="211"/>
        <end position="231"/>
    </location>
</feature>
<protein>
    <submittedName>
        <fullName evidence="2">Uncharacterized protein</fullName>
    </submittedName>
</protein>
<sequence>MYRIQGQQAADMRLKLTLCVLGVIVGVSSAYPMEFQKPAESEEAAFVEEAVGGPEASGVGEPEAEEQPMSQRHSKQLYLAYPPAPVRQHLLLDRHQQQQDPFRSIGGASSSSVAAQQRWFFNRNQLIDGIINALELLRGRNQQQQQQQGNAAYPQPSDSSSVSNSNRRAHLAPDSVNKAITIVGSVECKSSAICGCYLFNARRSLVELRHGSTGTASGTPWPHAEGESAGSTQLELSGVQNSEKLDLELGNILNPLENNGGVGHVQNINGAQIITNVPANDPYESQVILGNLAPYRPTNALQGLSSFSNNLPQLQLPSVSQSLQSLGNILRLPLRVVNGWLVQQN</sequence>
<evidence type="ECO:0000313" key="2">
    <source>
        <dbReference type="EMBL" id="CAD7280904.1"/>
    </source>
</evidence>